<name>A0A162J5L1_METRR</name>
<dbReference type="OMA" id="NEANHIY"/>
<dbReference type="EMBL" id="AZHC01000021">
    <property type="protein sequence ID" value="OAA39758.1"/>
    <property type="molecule type" value="Genomic_DNA"/>
</dbReference>
<dbReference type="Proteomes" id="UP000243498">
    <property type="component" value="Unassembled WGS sequence"/>
</dbReference>
<keyword evidence="2" id="KW-1185">Reference proteome</keyword>
<reference evidence="1 2" key="1">
    <citation type="journal article" date="2016" name="Genome Biol. Evol.">
        <title>Divergent and convergent evolution of fungal pathogenicity.</title>
        <authorList>
            <person name="Shang Y."/>
            <person name="Xiao G."/>
            <person name="Zheng P."/>
            <person name="Cen K."/>
            <person name="Zhan S."/>
            <person name="Wang C."/>
        </authorList>
    </citation>
    <scope>NUCLEOTIDE SEQUENCE [LARGE SCALE GENOMIC DNA]</scope>
    <source>
        <strain evidence="1 2">RCEF 4871</strain>
    </source>
</reference>
<evidence type="ECO:0000313" key="1">
    <source>
        <dbReference type="EMBL" id="OAA39758.1"/>
    </source>
</evidence>
<evidence type="ECO:0000313" key="2">
    <source>
        <dbReference type="Proteomes" id="UP000243498"/>
    </source>
</evidence>
<proteinExistence type="predicted"/>
<gene>
    <name evidence="1" type="ORF">NOR_06178</name>
</gene>
<protein>
    <submittedName>
        <fullName evidence="1">Uncharacterized protein</fullName>
    </submittedName>
</protein>
<accession>A0A162J5L1</accession>
<comment type="caution">
    <text evidence="1">The sequence shown here is derived from an EMBL/GenBank/DDBJ whole genome shotgun (WGS) entry which is preliminary data.</text>
</comment>
<dbReference type="AlphaFoldDB" id="A0A162J5L1"/>
<organism evidence="1 2">
    <name type="scientific">Metarhizium rileyi (strain RCEF 4871)</name>
    <name type="common">Nomuraea rileyi</name>
    <dbReference type="NCBI Taxonomy" id="1649241"/>
    <lineage>
        <taxon>Eukaryota</taxon>
        <taxon>Fungi</taxon>
        <taxon>Dikarya</taxon>
        <taxon>Ascomycota</taxon>
        <taxon>Pezizomycotina</taxon>
        <taxon>Sordariomycetes</taxon>
        <taxon>Hypocreomycetidae</taxon>
        <taxon>Hypocreales</taxon>
        <taxon>Clavicipitaceae</taxon>
        <taxon>Metarhizium</taxon>
    </lineage>
</organism>
<dbReference type="OrthoDB" id="4960444at2759"/>
<sequence length="399" mass="44650">MDQSAASVQANISALFEQQLGADTYHDLINSPSISKYLEAGKKLPWGLVSPHVQDLAKVQLTAEQKEQYTRGIIDTMCDQTQDMMKETSKTLDDLYWDSVWAILNGFEHFEGRQPQETILRALSLRNTAVFLNSVILAHTMMKYCADFDGRVVPLCADENVPIPKRVAVIEELEREALILEAACALKDYQFGEINTTFQTMLLGPSSTLTKTSTRSFTPDTAVQNLLPDVDFRTWVLTYATSLPGPLSDSVKIGGLLAVGTLECKTASLVISAAAQSQCQKPVSLQGRPIDIPERIADVERYTTVHRKYWRFTADDAKEIASWLREGADMARWPEYMCKAINEGKKLYFIMAAWFSLYIDRTATEHPDILRLEAEDSGFPSFEKLRAAGLFSHAKPSSE</sequence>